<dbReference type="GO" id="GO:0046872">
    <property type="term" value="F:metal ion binding"/>
    <property type="evidence" value="ECO:0007669"/>
    <property type="project" value="UniProtKB-KW"/>
</dbReference>
<dbReference type="Pfam" id="PF13359">
    <property type="entry name" value="DDE_Tnp_4"/>
    <property type="match status" value="1"/>
</dbReference>
<dbReference type="AlphaFoldDB" id="A0A1Y2B8U3"/>
<proteinExistence type="predicted"/>
<evidence type="ECO:0000256" key="1">
    <source>
        <dbReference type="ARBA" id="ARBA00001968"/>
    </source>
</evidence>
<comment type="cofactor">
    <cofactor evidence="1">
        <name>a divalent metal cation</name>
        <dbReference type="ChEBI" id="CHEBI:60240"/>
    </cofactor>
</comment>
<accession>A0A1Y2B8U3</accession>
<protein>
    <recommendedName>
        <fullName evidence="3">DDE Tnp4 domain-containing protein</fullName>
    </recommendedName>
</protein>
<name>A0A1Y2B8U3_9FUNG</name>
<dbReference type="Proteomes" id="UP000193642">
    <property type="component" value="Unassembled WGS sequence"/>
</dbReference>
<evidence type="ECO:0000256" key="2">
    <source>
        <dbReference type="ARBA" id="ARBA00022723"/>
    </source>
</evidence>
<reference evidence="4 5" key="1">
    <citation type="submission" date="2016-07" db="EMBL/GenBank/DDBJ databases">
        <title>Pervasive Adenine N6-methylation of Active Genes in Fungi.</title>
        <authorList>
            <consortium name="DOE Joint Genome Institute"/>
            <person name="Mondo S.J."/>
            <person name="Dannebaum R.O."/>
            <person name="Kuo R.C."/>
            <person name="Labutti K."/>
            <person name="Haridas S."/>
            <person name="Kuo A."/>
            <person name="Salamov A."/>
            <person name="Ahrendt S.R."/>
            <person name="Lipzen A."/>
            <person name="Sullivan W."/>
            <person name="Andreopoulos W.B."/>
            <person name="Clum A."/>
            <person name="Lindquist E."/>
            <person name="Daum C."/>
            <person name="Ramamoorthy G.K."/>
            <person name="Gryganskyi A."/>
            <person name="Culley D."/>
            <person name="Magnuson J.K."/>
            <person name="James T.Y."/>
            <person name="O'Malley M.A."/>
            <person name="Stajich J.E."/>
            <person name="Spatafora J.W."/>
            <person name="Visel A."/>
            <person name="Grigoriev I.V."/>
        </authorList>
    </citation>
    <scope>NUCLEOTIDE SEQUENCE [LARGE SCALE GENOMIC DNA]</scope>
    <source>
        <strain evidence="4 5">JEL800</strain>
    </source>
</reference>
<feature type="domain" description="DDE Tnp4" evidence="3">
    <location>
        <begin position="135"/>
        <end position="270"/>
    </location>
</feature>
<dbReference type="InterPro" id="IPR027806">
    <property type="entry name" value="HARBI1_dom"/>
</dbReference>
<keyword evidence="5" id="KW-1185">Reference proteome</keyword>
<comment type="caution">
    <text evidence="4">The sequence shown here is derived from an EMBL/GenBank/DDBJ whole genome shotgun (WGS) entry which is preliminary data.</text>
</comment>
<gene>
    <name evidence="4" type="ORF">BCR33DRAFT_840685</name>
</gene>
<evidence type="ECO:0000259" key="3">
    <source>
        <dbReference type="Pfam" id="PF13359"/>
    </source>
</evidence>
<sequence length="283" mass="32694">MSTFPAIAGPYLSRRKIRQDSANFERLFRAHFGMSTATCEEVWQELIPSNLHHTIEKKHLLWTLFYLKVYSSIDVSASKFGVTAPTWRKWVELTLDSLSELNVIHWNDRFENWHSLLPSCYVDGVHCYAEERRPMYRGDYSHKLNHAGWAFEVATALGTSKIVHIAGGVPAGDWPDLKLARETLVPRLLPNEKVAADKGYREQQGNGNFITPVVNRQNDPAVDAHNRVLKRMGARHETVNKRIKDFQILKTYRGEREKFPKIFKVVANLTQIKMRSEPLYSFQ</sequence>
<dbReference type="OrthoDB" id="2142338at2759"/>
<keyword evidence="2" id="KW-0479">Metal-binding</keyword>
<evidence type="ECO:0000313" key="4">
    <source>
        <dbReference type="EMBL" id="ORY31116.1"/>
    </source>
</evidence>
<organism evidence="4 5">
    <name type="scientific">Rhizoclosmatium globosum</name>
    <dbReference type="NCBI Taxonomy" id="329046"/>
    <lineage>
        <taxon>Eukaryota</taxon>
        <taxon>Fungi</taxon>
        <taxon>Fungi incertae sedis</taxon>
        <taxon>Chytridiomycota</taxon>
        <taxon>Chytridiomycota incertae sedis</taxon>
        <taxon>Chytridiomycetes</taxon>
        <taxon>Chytridiales</taxon>
        <taxon>Chytriomycetaceae</taxon>
        <taxon>Rhizoclosmatium</taxon>
    </lineage>
</organism>
<evidence type="ECO:0000313" key="5">
    <source>
        <dbReference type="Proteomes" id="UP000193642"/>
    </source>
</evidence>
<dbReference type="EMBL" id="MCGO01000079">
    <property type="protein sequence ID" value="ORY31116.1"/>
    <property type="molecule type" value="Genomic_DNA"/>
</dbReference>